<protein>
    <recommendedName>
        <fullName evidence="6">CCA-adding enzyme C-terminal domain-containing protein</fullName>
    </recommendedName>
</protein>
<reference evidence="7" key="1">
    <citation type="journal article" date="2015" name="Nature">
        <title>Complex archaea that bridge the gap between prokaryotes and eukaryotes.</title>
        <authorList>
            <person name="Spang A."/>
            <person name="Saw J.H."/>
            <person name="Jorgensen S.L."/>
            <person name="Zaremba-Niedzwiedzka K."/>
            <person name="Martijn J."/>
            <person name="Lind A.E."/>
            <person name="van Eijk R."/>
            <person name="Schleper C."/>
            <person name="Guy L."/>
            <person name="Ettema T.J."/>
        </authorList>
    </citation>
    <scope>NUCLEOTIDE SEQUENCE</scope>
</reference>
<keyword evidence="5" id="KW-0694">RNA-binding</keyword>
<dbReference type="InterPro" id="IPR032810">
    <property type="entry name" value="CCA-adding_enz_C"/>
</dbReference>
<dbReference type="Pfam" id="PF13735">
    <property type="entry name" value="tRNA_NucTran2_2"/>
    <property type="match status" value="1"/>
</dbReference>
<evidence type="ECO:0000256" key="1">
    <source>
        <dbReference type="ARBA" id="ARBA00022694"/>
    </source>
</evidence>
<dbReference type="EMBL" id="LAZR01031740">
    <property type="protein sequence ID" value="KKL52864.1"/>
    <property type="molecule type" value="Genomic_DNA"/>
</dbReference>
<keyword evidence="2" id="KW-0808">Transferase</keyword>
<keyword evidence="4" id="KW-0460">Magnesium</keyword>
<dbReference type="SUPFAM" id="SSF81891">
    <property type="entry name" value="Poly A polymerase C-terminal region-like"/>
    <property type="match status" value="1"/>
</dbReference>
<proteinExistence type="predicted"/>
<name>A0A0F9CUL9_9ZZZZ</name>
<dbReference type="GO" id="GO:0003723">
    <property type="term" value="F:RNA binding"/>
    <property type="evidence" value="ECO:0007669"/>
    <property type="project" value="UniProtKB-KW"/>
</dbReference>
<dbReference type="GO" id="GO:0008033">
    <property type="term" value="P:tRNA processing"/>
    <property type="evidence" value="ECO:0007669"/>
    <property type="project" value="UniProtKB-KW"/>
</dbReference>
<keyword evidence="2" id="KW-0548">Nucleotidyltransferase</keyword>
<accession>A0A0F9CUL9</accession>
<evidence type="ECO:0000259" key="6">
    <source>
        <dbReference type="Pfam" id="PF13735"/>
    </source>
</evidence>
<dbReference type="Gene3D" id="1.10.3090.10">
    <property type="entry name" value="cca-adding enzyme, domain 2"/>
    <property type="match status" value="1"/>
</dbReference>
<evidence type="ECO:0000256" key="4">
    <source>
        <dbReference type="ARBA" id="ARBA00022842"/>
    </source>
</evidence>
<keyword evidence="1" id="KW-0819">tRNA processing</keyword>
<keyword evidence="3" id="KW-0479">Metal-binding</keyword>
<gene>
    <name evidence="7" type="ORF">LCGC14_2281180</name>
</gene>
<dbReference type="AlphaFoldDB" id="A0A0F9CUL9"/>
<feature type="domain" description="CCA-adding enzyme C-terminal" evidence="6">
    <location>
        <begin position="5"/>
        <end position="48"/>
    </location>
</feature>
<evidence type="ECO:0000256" key="3">
    <source>
        <dbReference type="ARBA" id="ARBA00022723"/>
    </source>
</evidence>
<feature type="non-terminal residue" evidence="7">
    <location>
        <position position="1"/>
    </location>
</feature>
<dbReference type="GO" id="GO:0016779">
    <property type="term" value="F:nucleotidyltransferase activity"/>
    <property type="evidence" value="ECO:0007669"/>
    <property type="project" value="UniProtKB-KW"/>
</dbReference>
<organism evidence="7">
    <name type="scientific">marine sediment metagenome</name>
    <dbReference type="NCBI Taxonomy" id="412755"/>
    <lineage>
        <taxon>unclassified sequences</taxon>
        <taxon>metagenomes</taxon>
        <taxon>ecological metagenomes</taxon>
    </lineage>
</organism>
<evidence type="ECO:0000256" key="2">
    <source>
        <dbReference type="ARBA" id="ARBA00022695"/>
    </source>
</evidence>
<evidence type="ECO:0000256" key="5">
    <source>
        <dbReference type="ARBA" id="ARBA00022884"/>
    </source>
</evidence>
<comment type="caution">
    <text evidence="7">The sequence shown here is derived from an EMBL/GenBank/DDBJ whole genome shotgun (WGS) entry which is preliminary data.</text>
</comment>
<sequence length="60" mass="6809">TEETIKPLIMGRDLIKMAVAPGPLMGKILKKLYELQLDNEFETKKEGLQIAKKIIEKALQ</sequence>
<evidence type="ECO:0000313" key="7">
    <source>
        <dbReference type="EMBL" id="KKL52864.1"/>
    </source>
</evidence>
<dbReference type="GO" id="GO:0046872">
    <property type="term" value="F:metal ion binding"/>
    <property type="evidence" value="ECO:0007669"/>
    <property type="project" value="UniProtKB-KW"/>
</dbReference>